<gene>
    <name evidence="3" type="ORF">JRQ81_019809</name>
</gene>
<dbReference type="OrthoDB" id="25840at2759"/>
<name>A0A9Q0XNN5_9SAUR</name>
<reference evidence="3" key="1">
    <citation type="journal article" date="2023" name="DNA Res.">
        <title>Chromosome-level genome assembly of Phrynocephalus forsythii using third-generation DNA sequencing and Hi-C analysis.</title>
        <authorList>
            <person name="Qi Y."/>
            <person name="Zhao W."/>
            <person name="Zhao Y."/>
            <person name="Niu C."/>
            <person name="Cao S."/>
            <person name="Zhang Y."/>
        </authorList>
    </citation>
    <scope>NUCLEOTIDE SEQUENCE</scope>
    <source>
        <tissue evidence="3">Muscle</tissue>
    </source>
</reference>
<feature type="compositionally biased region" description="Low complexity" evidence="1">
    <location>
        <begin position="209"/>
        <end position="221"/>
    </location>
</feature>
<evidence type="ECO:0000313" key="4">
    <source>
        <dbReference type="Proteomes" id="UP001142489"/>
    </source>
</evidence>
<feature type="region of interest" description="Disordered" evidence="1">
    <location>
        <begin position="199"/>
        <end position="221"/>
    </location>
</feature>
<dbReference type="GO" id="GO:0006284">
    <property type="term" value="P:base-excision repair"/>
    <property type="evidence" value="ECO:0007669"/>
    <property type="project" value="TreeGrafter"/>
</dbReference>
<dbReference type="FunFam" id="2.60.120.260:FF:000025">
    <property type="entry name" value="DNA repair protein XRCC1 isoform X1"/>
    <property type="match status" value="1"/>
</dbReference>
<dbReference type="EMBL" id="JAPFRF010000010">
    <property type="protein sequence ID" value="KAJ7320298.1"/>
    <property type="molecule type" value="Genomic_DNA"/>
</dbReference>
<feature type="compositionally biased region" description="Polar residues" evidence="1">
    <location>
        <begin position="297"/>
        <end position="308"/>
    </location>
</feature>
<keyword evidence="4" id="KW-1185">Reference proteome</keyword>
<dbReference type="GO" id="GO:0000012">
    <property type="term" value="P:single strand break repair"/>
    <property type="evidence" value="ECO:0007669"/>
    <property type="project" value="InterPro"/>
</dbReference>
<organism evidence="3 4">
    <name type="scientific">Phrynocephalus forsythii</name>
    <dbReference type="NCBI Taxonomy" id="171643"/>
    <lineage>
        <taxon>Eukaryota</taxon>
        <taxon>Metazoa</taxon>
        <taxon>Chordata</taxon>
        <taxon>Craniata</taxon>
        <taxon>Vertebrata</taxon>
        <taxon>Euteleostomi</taxon>
        <taxon>Lepidosauria</taxon>
        <taxon>Squamata</taxon>
        <taxon>Bifurcata</taxon>
        <taxon>Unidentata</taxon>
        <taxon>Episquamata</taxon>
        <taxon>Toxicofera</taxon>
        <taxon>Iguania</taxon>
        <taxon>Acrodonta</taxon>
        <taxon>Agamidae</taxon>
        <taxon>Agaminae</taxon>
        <taxon>Phrynocephalus</taxon>
    </lineage>
</organism>
<dbReference type="GO" id="GO:0005634">
    <property type="term" value="C:nucleus"/>
    <property type="evidence" value="ECO:0007669"/>
    <property type="project" value="InterPro"/>
</dbReference>
<proteinExistence type="predicted"/>
<feature type="region of interest" description="Disordered" evidence="1">
    <location>
        <begin position="362"/>
        <end position="383"/>
    </location>
</feature>
<dbReference type="Pfam" id="PF01834">
    <property type="entry name" value="XRCC1_N"/>
    <property type="match status" value="1"/>
</dbReference>
<protein>
    <recommendedName>
        <fullName evidence="2">DNA-repair protein Xrcc1 N-terminal domain-containing protein</fullName>
    </recommendedName>
</protein>
<dbReference type="SUPFAM" id="SSF49785">
    <property type="entry name" value="Galactose-binding domain-like"/>
    <property type="match status" value="1"/>
</dbReference>
<evidence type="ECO:0000259" key="2">
    <source>
        <dbReference type="Pfam" id="PF01834"/>
    </source>
</evidence>
<feature type="region of interest" description="Disordered" evidence="1">
    <location>
        <begin position="241"/>
        <end position="340"/>
    </location>
</feature>
<dbReference type="Proteomes" id="UP001142489">
    <property type="component" value="Unassembled WGS sequence"/>
</dbReference>
<dbReference type="InterPro" id="IPR002706">
    <property type="entry name" value="Xrcc1_N"/>
</dbReference>
<feature type="domain" description="DNA-repair protein Xrcc1 N-terminal" evidence="2">
    <location>
        <begin position="1"/>
        <end position="149"/>
    </location>
</feature>
<sequence>MAPVKIKHVVSFTSQDPKYPVENLLLEEAARPWLCSPGDRSRQLRVELQLEQASRIGYVDVGNCGSALLQIDVGRSSWPLDQRYPTLLPATSLMAPAEAKLDKNRSGVRMFKEGDFLASALGEKWDRVRLLCSQPFNKHAQFGLAFIQIRMPVDTESAQADPLRASGEASREPTRRPWLSSAAICRTFFSAVPSSSEEEKALRGQLQQLDPSSSPGGLSPACLSRPARMVLQAASAHRRTFPLLAGSSSPRGGGKREGQDSGAPDPPASGSKQKLCKRRDRVKTNSSRIRGGLCSNVGRSRNNSQEAQSWKRKRRNVEDNEGEVEEKIGAEGEDHPEGEHEGLGTCPICEGRFPASLLASHASGCGEEDGEGDISSSPLSPSPSWWEAPAEAWVACPICQSRFPASEVESHASCCGEPAELSGGSPPWLWVE</sequence>
<comment type="caution">
    <text evidence="3">The sequence shown here is derived from an EMBL/GenBank/DDBJ whole genome shotgun (WGS) entry which is preliminary data.</text>
</comment>
<dbReference type="GO" id="GO:0003684">
    <property type="term" value="F:damaged DNA binding"/>
    <property type="evidence" value="ECO:0007669"/>
    <property type="project" value="InterPro"/>
</dbReference>
<accession>A0A9Q0XNN5</accession>
<dbReference type="PANTHER" id="PTHR11370">
    <property type="entry name" value="DNA-REPAIR PROTEIN XRCC1"/>
    <property type="match status" value="1"/>
</dbReference>
<dbReference type="PANTHER" id="PTHR11370:SF4">
    <property type="entry name" value="DNA-REPAIR PROTEIN XRCC1 N-TERMINAL DOMAIN-CONTAINING PROTEIN"/>
    <property type="match status" value="1"/>
</dbReference>
<dbReference type="InterPro" id="IPR008979">
    <property type="entry name" value="Galactose-bd-like_sf"/>
</dbReference>
<dbReference type="Gene3D" id="2.60.120.260">
    <property type="entry name" value="Galactose-binding domain-like"/>
    <property type="match status" value="1"/>
</dbReference>
<evidence type="ECO:0000313" key="3">
    <source>
        <dbReference type="EMBL" id="KAJ7320298.1"/>
    </source>
</evidence>
<dbReference type="AlphaFoldDB" id="A0A9Q0XNN5"/>
<evidence type="ECO:0000256" key="1">
    <source>
        <dbReference type="SAM" id="MobiDB-lite"/>
    </source>
</evidence>
<feature type="compositionally biased region" description="Basic and acidic residues" evidence="1">
    <location>
        <begin position="325"/>
        <end position="340"/>
    </location>
</feature>